<sequence length="103" mass="11315">MAKKTSKGGKKNGKGNKKSGSKKLRKDGVCTALKKQKRQRLIPADKSDSHIVKRKTKRPASVSDHFRNFDERMAAKSARRTGPSSKASVVSSTFVMAPPTFQL</sequence>
<evidence type="ECO:0000313" key="1">
    <source>
        <dbReference type="EMBL" id="KAI9917161.1"/>
    </source>
</evidence>
<gene>
    <name evidence="1" type="ORF">PsorP6_013110</name>
</gene>
<protein>
    <submittedName>
        <fullName evidence="1">Uncharacterized protein</fullName>
    </submittedName>
</protein>
<reference evidence="1 2" key="1">
    <citation type="journal article" date="2022" name="bioRxiv">
        <title>The genome of the oomycete Peronosclerospora sorghi, a cosmopolitan pathogen of maize and sorghum, is inflated with dispersed pseudogenes.</title>
        <authorList>
            <person name="Fletcher K."/>
            <person name="Martin F."/>
            <person name="Isakeit T."/>
            <person name="Cavanaugh K."/>
            <person name="Magill C."/>
            <person name="Michelmore R."/>
        </authorList>
    </citation>
    <scope>NUCLEOTIDE SEQUENCE [LARGE SCALE GENOMIC DNA]</scope>
    <source>
        <strain evidence="1">P6</strain>
    </source>
</reference>
<dbReference type="Proteomes" id="UP001163321">
    <property type="component" value="Chromosome 13"/>
</dbReference>
<evidence type="ECO:0000313" key="2">
    <source>
        <dbReference type="Proteomes" id="UP001163321"/>
    </source>
</evidence>
<organism evidence="1 2">
    <name type="scientific">Peronosclerospora sorghi</name>
    <dbReference type="NCBI Taxonomy" id="230839"/>
    <lineage>
        <taxon>Eukaryota</taxon>
        <taxon>Sar</taxon>
        <taxon>Stramenopiles</taxon>
        <taxon>Oomycota</taxon>
        <taxon>Peronosporomycetes</taxon>
        <taxon>Peronosporales</taxon>
        <taxon>Peronosporaceae</taxon>
        <taxon>Peronosclerospora</taxon>
    </lineage>
</organism>
<accession>A0ACC0WGI3</accession>
<keyword evidence="2" id="KW-1185">Reference proteome</keyword>
<comment type="caution">
    <text evidence="1">The sequence shown here is derived from an EMBL/GenBank/DDBJ whole genome shotgun (WGS) entry which is preliminary data.</text>
</comment>
<dbReference type="EMBL" id="CM047592">
    <property type="protein sequence ID" value="KAI9917161.1"/>
    <property type="molecule type" value="Genomic_DNA"/>
</dbReference>
<name>A0ACC0WGI3_9STRA</name>
<proteinExistence type="predicted"/>